<evidence type="ECO:0000313" key="2">
    <source>
        <dbReference type="EMBL" id="MCR0985842.1"/>
    </source>
</evidence>
<proteinExistence type="predicted"/>
<dbReference type="EMBL" id="JANJOU010000043">
    <property type="protein sequence ID" value="MCR0985842.1"/>
    <property type="molecule type" value="Genomic_DNA"/>
</dbReference>
<evidence type="ECO:0000313" key="3">
    <source>
        <dbReference type="Proteomes" id="UP001524642"/>
    </source>
</evidence>
<dbReference type="SUPFAM" id="SSF51206">
    <property type="entry name" value="cAMP-binding domain-like"/>
    <property type="match status" value="1"/>
</dbReference>
<keyword evidence="3" id="KW-1185">Reference proteome</keyword>
<dbReference type="SMART" id="SM00100">
    <property type="entry name" value="cNMP"/>
    <property type="match status" value="1"/>
</dbReference>
<dbReference type="PANTHER" id="PTHR24567">
    <property type="entry name" value="CRP FAMILY TRANSCRIPTIONAL REGULATORY PROTEIN"/>
    <property type="match status" value="1"/>
</dbReference>
<dbReference type="Proteomes" id="UP001524642">
    <property type="component" value="Unassembled WGS sequence"/>
</dbReference>
<name>A0ABT1XCJ3_9PROT</name>
<dbReference type="PANTHER" id="PTHR24567:SF74">
    <property type="entry name" value="HTH-TYPE TRANSCRIPTIONAL REGULATOR ARCR"/>
    <property type="match status" value="1"/>
</dbReference>
<evidence type="ECO:0000259" key="1">
    <source>
        <dbReference type="PROSITE" id="PS50042"/>
    </source>
</evidence>
<dbReference type="InterPro" id="IPR000595">
    <property type="entry name" value="cNMP-bd_dom"/>
</dbReference>
<dbReference type="PROSITE" id="PS50042">
    <property type="entry name" value="CNMP_BINDING_3"/>
    <property type="match status" value="1"/>
</dbReference>
<comment type="caution">
    <text evidence="2">The sequence shown here is derived from an EMBL/GenBank/DDBJ whole genome shotgun (WGS) entry which is preliminary data.</text>
</comment>
<accession>A0ABT1XCJ3</accession>
<protein>
    <submittedName>
        <fullName evidence="2">Cyclic nucleotide-binding domain-containing protein</fullName>
    </submittedName>
</protein>
<gene>
    <name evidence="2" type="ORF">NRP21_27700</name>
</gene>
<dbReference type="InterPro" id="IPR050397">
    <property type="entry name" value="Env_Response_Regulators"/>
</dbReference>
<dbReference type="Pfam" id="PF00027">
    <property type="entry name" value="cNMP_binding"/>
    <property type="match status" value="1"/>
</dbReference>
<sequence length="126" mass="14011">MLDFLEKSLDVRQISRSLGVVLSFAPGDLIFREGDRPTCMYVLLEGEVEVRRGQVVIETVGPGQALGIVSLLDDEPRTVTAEARKACQVAALDARKFRFAVEQVPHFAWWSMAELAHRLRSTNAAL</sequence>
<dbReference type="InterPro" id="IPR018490">
    <property type="entry name" value="cNMP-bd_dom_sf"/>
</dbReference>
<dbReference type="InterPro" id="IPR014710">
    <property type="entry name" value="RmlC-like_jellyroll"/>
</dbReference>
<feature type="domain" description="Cyclic nucleotide-binding" evidence="1">
    <location>
        <begin position="24"/>
        <end position="98"/>
    </location>
</feature>
<organism evidence="2 3">
    <name type="scientific">Roseomonas populi</name>
    <dbReference type="NCBI Taxonomy" id="3121582"/>
    <lineage>
        <taxon>Bacteria</taxon>
        <taxon>Pseudomonadati</taxon>
        <taxon>Pseudomonadota</taxon>
        <taxon>Alphaproteobacteria</taxon>
        <taxon>Acetobacterales</taxon>
        <taxon>Roseomonadaceae</taxon>
        <taxon>Roseomonas</taxon>
    </lineage>
</organism>
<dbReference type="CDD" id="cd00038">
    <property type="entry name" value="CAP_ED"/>
    <property type="match status" value="1"/>
</dbReference>
<dbReference type="Gene3D" id="2.60.120.10">
    <property type="entry name" value="Jelly Rolls"/>
    <property type="match status" value="1"/>
</dbReference>
<dbReference type="RefSeq" id="WP_257719487.1">
    <property type="nucleotide sequence ID" value="NZ_JANJOU010000043.1"/>
</dbReference>
<reference evidence="2 3" key="1">
    <citation type="submission" date="2022-06" db="EMBL/GenBank/DDBJ databases">
        <title>Roseomonas CN29.</title>
        <authorList>
            <person name="Cheng Y."/>
            <person name="He X."/>
        </authorList>
    </citation>
    <scope>NUCLEOTIDE SEQUENCE [LARGE SCALE GENOMIC DNA]</scope>
    <source>
        <strain evidence="2 3">CN29</strain>
    </source>
</reference>